<evidence type="ECO:0000256" key="4">
    <source>
        <dbReference type="ARBA" id="ARBA00022840"/>
    </source>
</evidence>
<keyword evidence="4 9" id="KW-0067">ATP-binding</keyword>
<protein>
    <recommendedName>
        <fullName evidence="7">DNA 3'-5' helicase</fullName>
        <ecNumber evidence="7">5.6.2.4</ecNumber>
    </recommendedName>
</protein>
<gene>
    <name evidence="12" type="primary">helD</name>
    <name evidence="12" type="ORF">MBBWO_03040</name>
</gene>
<name>A0A2U1S8U8_9EURY</name>
<evidence type="ECO:0000256" key="2">
    <source>
        <dbReference type="ARBA" id="ARBA00022801"/>
    </source>
</evidence>
<comment type="catalytic activity">
    <reaction evidence="8">
        <text>ATP + H2O = ADP + phosphate + H(+)</text>
        <dbReference type="Rhea" id="RHEA:13065"/>
        <dbReference type="ChEBI" id="CHEBI:15377"/>
        <dbReference type="ChEBI" id="CHEBI:15378"/>
        <dbReference type="ChEBI" id="CHEBI:30616"/>
        <dbReference type="ChEBI" id="CHEBI:43474"/>
        <dbReference type="ChEBI" id="CHEBI:456216"/>
        <dbReference type="EC" id="5.6.2.4"/>
    </reaction>
</comment>
<dbReference type="OrthoDB" id="203178at2157"/>
<evidence type="ECO:0000313" key="13">
    <source>
        <dbReference type="Proteomes" id="UP000245577"/>
    </source>
</evidence>
<dbReference type="EMBL" id="MZGU01000003">
    <property type="protein sequence ID" value="PWB86593.1"/>
    <property type="molecule type" value="Genomic_DNA"/>
</dbReference>
<evidence type="ECO:0000256" key="1">
    <source>
        <dbReference type="ARBA" id="ARBA00022741"/>
    </source>
</evidence>
<keyword evidence="1 9" id="KW-0547">Nucleotide-binding</keyword>
<evidence type="ECO:0000256" key="6">
    <source>
        <dbReference type="ARBA" id="ARBA00034617"/>
    </source>
</evidence>
<dbReference type="GO" id="GO:0005524">
    <property type="term" value="F:ATP binding"/>
    <property type="evidence" value="ECO:0007669"/>
    <property type="project" value="UniProtKB-UniRule"/>
</dbReference>
<dbReference type="Proteomes" id="UP000245577">
    <property type="component" value="Unassembled WGS sequence"/>
</dbReference>
<keyword evidence="5" id="KW-0413">Isomerase</keyword>
<accession>A0A2U1S8U8</accession>
<keyword evidence="3 9" id="KW-0347">Helicase</keyword>
<dbReference type="InterPro" id="IPR014017">
    <property type="entry name" value="DNA_helicase_UvrD-like_C"/>
</dbReference>
<evidence type="ECO:0000313" key="12">
    <source>
        <dbReference type="EMBL" id="PWB86593.1"/>
    </source>
</evidence>
<keyword evidence="13" id="KW-1185">Reference proteome</keyword>
<comment type="catalytic activity">
    <reaction evidence="6">
        <text>Couples ATP hydrolysis with the unwinding of duplex DNA by translocating in the 3'-5' direction.</text>
        <dbReference type="EC" id="5.6.2.4"/>
    </reaction>
</comment>
<evidence type="ECO:0000256" key="9">
    <source>
        <dbReference type="PROSITE-ProRule" id="PRU00560"/>
    </source>
</evidence>
<dbReference type="Pfam" id="PF13361">
    <property type="entry name" value="UvrD_C"/>
    <property type="match status" value="1"/>
</dbReference>
<dbReference type="PANTHER" id="PTHR11070">
    <property type="entry name" value="UVRD / RECB / PCRA DNA HELICASE FAMILY MEMBER"/>
    <property type="match status" value="1"/>
</dbReference>
<evidence type="ECO:0000256" key="3">
    <source>
        <dbReference type="ARBA" id="ARBA00022806"/>
    </source>
</evidence>
<evidence type="ECO:0000256" key="8">
    <source>
        <dbReference type="ARBA" id="ARBA00048988"/>
    </source>
</evidence>
<dbReference type="InterPro" id="IPR027417">
    <property type="entry name" value="P-loop_NTPase"/>
</dbReference>
<dbReference type="SUPFAM" id="SSF52540">
    <property type="entry name" value="P-loop containing nucleoside triphosphate hydrolases"/>
    <property type="match status" value="1"/>
</dbReference>
<evidence type="ECO:0000256" key="7">
    <source>
        <dbReference type="ARBA" id="ARBA00034808"/>
    </source>
</evidence>
<dbReference type="Gene3D" id="3.40.50.300">
    <property type="entry name" value="P-loop containing nucleotide triphosphate hydrolases"/>
    <property type="match status" value="3"/>
</dbReference>
<evidence type="ECO:0000256" key="10">
    <source>
        <dbReference type="SAM" id="MobiDB-lite"/>
    </source>
</evidence>
<dbReference type="InterPro" id="IPR014016">
    <property type="entry name" value="UvrD-like_ATP-bd"/>
</dbReference>
<dbReference type="PROSITE" id="PS51198">
    <property type="entry name" value="UVRD_HELICASE_ATP_BIND"/>
    <property type="match status" value="1"/>
</dbReference>
<reference evidence="12 13" key="1">
    <citation type="submission" date="2017-03" db="EMBL/GenBank/DDBJ databases">
        <title>Genome sequence of Methanobrevibacter wosei.</title>
        <authorList>
            <person name="Poehlein A."/>
            <person name="Seedorf H."/>
            <person name="Daniel R."/>
        </authorList>
    </citation>
    <scope>NUCLEOTIDE SEQUENCE [LARGE SCALE GENOMIC DNA]</scope>
    <source>
        <strain evidence="12 13">DSM 11979</strain>
    </source>
</reference>
<dbReference type="PANTHER" id="PTHR11070:SF63">
    <property type="entry name" value="DNA HELICASE IV"/>
    <property type="match status" value="1"/>
</dbReference>
<dbReference type="GO" id="GO:0003677">
    <property type="term" value="F:DNA binding"/>
    <property type="evidence" value="ECO:0007669"/>
    <property type="project" value="InterPro"/>
</dbReference>
<dbReference type="GO" id="GO:0043138">
    <property type="term" value="F:3'-5' DNA helicase activity"/>
    <property type="evidence" value="ECO:0007669"/>
    <property type="project" value="UniProtKB-EC"/>
</dbReference>
<evidence type="ECO:0000259" key="11">
    <source>
        <dbReference type="PROSITE" id="PS51198"/>
    </source>
</evidence>
<dbReference type="GO" id="GO:0000725">
    <property type="term" value="P:recombinational repair"/>
    <property type="evidence" value="ECO:0007669"/>
    <property type="project" value="TreeGrafter"/>
</dbReference>
<dbReference type="GO" id="GO:0016887">
    <property type="term" value="F:ATP hydrolysis activity"/>
    <property type="evidence" value="ECO:0007669"/>
    <property type="project" value="RHEA"/>
</dbReference>
<dbReference type="Pfam" id="PF00580">
    <property type="entry name" value="UvrD-helicase"/>
    <property type="match status" value="1"/>
</dbReference>
<comment type="caution">
    <text evidence="12">The sequence shown here is derived from an EMBL/GenBank/DDBJ whole genome shotgun (WGS) entry which is preliminary data.</text>
</comment>
<keyword evidence="2 9" id="KW-0378">Hydrolase</keyword>
<dbReference type="InterPro" id="IPR000212">
    <property type="entry name" value="DNA_helicase_UvrD/REP"/>
</dbReference>
<organism evidence="12 13">
    <name type="scientific">Methanobrevibacter woesei</name>
    <dbReference type="NCBI Taxonomy" id="190976"/>
    <lineage>
        <taxon>Archaea</taxon>
        <taxon>Methanobacteriati</taxon>
        <taxon>Methanobacteriota</taxon>
        <taxon>Methanomada group</taxon>
        <taxon>Methanobacteria</taxon>
        <taxon>Methanobacteriales</taxon>
        <taxon>Methanobacteriaceae</taxon>
        <taxon>Methanobrevibacter</taxon>
    </lineage>
</organism>
<dbReference type="EC" id="5.6.2.4" evidence="7"/>
<dbReference type="GO" id="GO:0005829">
    <property type="term" value="C:cytosol"/>
    <property type="evidence" value="ECO:0007669"/>
    <property type="project" value="TreeGrafter"/>
</dbReference>
<feature type="domain" description="UvrD-like helicase ATP-binding" evidence="11">
    <location>
        <begin position="504"/>
        <end position="993"/>
    </location>
</feature>
<evidence type="ECO:0000256" key="5">
    <source>
        <dbReference type="ARBA" id="ARBA00023235"/>
    </source>
</evidence>
<dbReference type="RefSeq" id="WP_116669132.1">
    <property type="nucleotide sequence ID" value="NZ_MZGU01000003.1"/>
</dbReference>
<sequence length="1358" mass="161041">MDSLCSIKKVCPVCKKEFNDLSRDFCGCNNSLKFKIFFKENKLHKCTSKEFNSKSEILDYLYDSVNNFYRKNQITKKCEEKAFDYLNWIKENENKDLKDIQDFIGEVKDFLNRLIITKILINLINFNRKKVNDFIFKVNNNIFFQESYHKYSKELKEPLDDTGYIFKNNELIDKLKYGLKIDVSELYYDVKEILSLANYYGTLSQKENISKLNEFVQTYDSYRSKLNTFLLKEVSIEKWDDFRKSSYFDSIKIDYFKKEFTQSYFKILLNNATGTEKLSEDNFKFIKEYEGLYFNIKKINKEYLSDFISNFFSRTEINNYLNSFSKVLSQDEKKEIKTEFKWFIIKSNLINIELDNNDLVFPKDKFYLAYYTFCSDYSFDLFVDEINKINKVKDDLINIISDKLNLNKEEILKSISMVYDLVNCDEPSFYFDYDKQNKFKKEHDALFSKISSIRNILDSEGFIQDDKDPFYFYKLLNFDKFFKEWNNNYVQNELWNNKGYFDEMGLNDEQREAVIRSPNVLRVIAGAGSGKTSTIVAKVKYLIDIKKVPPEKIVCISYTNDAVDNLKRRIGNDGVFISTIHKFAKTVAGFSRYFNKSINFIFNHYVEDILKNDKSKIKKLVEYFSYYLREPPIDVRLENDANDNLGEKIKTLKSLYFSDYRKNSYNTFNKAEEVKSLGELIIANYLYIHQIRYKYEPVFPFSKIEKEKNITPDRNKFDNSKAYHPDFYLPDYDIYLEHFGLDGDYRAPWLNESHENDYINERKWKLDLFKEYDISYIETFSYYVRDNILVSKLEAKLKEKGVEIKQDYDKIFNELLENSKSYYKFKLFNDLVSNFLSIFKSRGFVKTDFSKFFKEVDAKSENNFQRNRFILFLEIMEDFYSYYESMKDFYFKDSIESKGIDFQDGIVEATKKVNNECCCDYDYVIIDEFQDANPIIFDLLTAFHNKKCNIMLVEDDWQSIFRYAGSEVNLSDKFAEEEYGLETVLLENNYRNPQSLIDVSSKFIKKNSLQSDKMLNSKTTDVNGPLRIVYLNSPLKYEDKSNIKNKPKINIRDAFKYYVDKISEFSNEIMVLGRYKHSCDFVKRMVEFEVESIMNSNGQIADNKYIIHYLKRADLKIQFFTVHAAKGLEAENVIILDLKDDVKAFPNKIEEDSVLSFITPKKEEHIYAEERRLFYVALTRTKNRCYLISDYGNASTFISELEGTKYLVDETPNLEEFIINSKKDKNMLIKSNAQNSSNSTKNNGSKKDFWKPQLDKYPTKKNEEKIYETNIDCPRCKENPHSYGKIVINKRRANNGEYYTFNCSNRCGWKTGSFTKYYEKDSYKLCPKCKNGIVHLNRNGDGYSCSNKGCNYTEKLNS</sequence>
<feature type="binding site" evidence="9">
    <location>
        <begin position="525"/>
        <end position="532"/>
    </location>
    <ligand>
        <name>ATP</name>
        <dbReference type="ChEBI" id="CHEBI:30616"/>
    </ligand>
</feature>
<proteinExistence type="predicted"/>
<feature type="region of interest" description="Disordered" evidence="10">
    <location>
        <begin position="1232"/>
        <end position="1252"/>
    </location>
</feature>